<feature type="compositionally biased region" description="Basic and acidic residues" evidence="1">
    <location>
        <begin position="21"/>
        <end position="31"/>
    </location>
</feature>
<feature type="compositionally biased region" description="Polar residues" evidence="1">
    <location>
        <begin position="8"/>
        <end position="18"/>
    </location>
</feature>
<sequence length="94" mass="10824">MVAPQRVTLYQNKSTDGATNLEKKSEEAEKMSENIEKHLQNYNNAEKLEDMSREHAKKPKAEYLHSEVTAMPTTANYLLSTEDPENDNRKVEKL</sequence>
<feature type="region of interest" description="Disordered" evidence="1">
    <location>
        <begin position="1"/>
        <end position="31"/>
    </location>
</feature>
<comment type="caution">
    <text evidence="2">The sequence shown here is derived from an EMBL/GenBank/DDBJ whole genome shotgun (WGS) entry which is preliminary data.</text>
</comment>
<name>A0ABD3WBA2_SINWO</name>
<evidence type="ECO:0000256" key="1">
    <source>
        <dbReference type="SAM" id="MobiDB-lite"/>
    </source>
</evidence>
<gene>
    <name evidence="2" type="ORF">ACJMK2_038917</name>
</gene>
<proteinExistence type="predicted"/>
<evidence type="ECO:0000313" key="2">
    <source>
        <dbReference type="EMBL" id="KAL3870886.1"/>
    </source>
</evidence>
<dbReference type="Proteomes" id="UP001634394">
    <property type="component" value="Unassembled WGS sequence"/>
</dbReference>
<evidence type="ECO:0000313" key="3">
    <source>
        <dbReference type="Proteomes" id="UP001634394"/>
    </source>
</evidence>
<protein>
    <submittedName>
        <fullName evidence="2">Uncharacterized protein</fullName>
    </submittedName>
</protein>
<dbReference type="EMBL" id="JBJQND010000007">
    <property type="protein sequence ID" value="KAL3870886.1"/>
    <property type="molecule type" value="Genomic_DNA"/>
</dbReference>
<accession>A0ABD3WBA2</accession>
<dbReference type="AlphaFoldDB" id="A0ABD3WBA2"/>
<organism evidence="2 3">
    <name type="scientific">Sinanodonta woodiana</name>
    <name type="common">Chinese pond mussel</name>
    <name type="synonym">Anodonta woodiana</name>
    <dbReference type="NCBI Taxonomy" id="1069815"/>
    <lineage>
        <taxon>Eukaryota</taxon>
        <taxon>Metazoa</taxon>
        <taxon>Spiralia</taxon>
        <taxon>Lophotrochozoa</taxon>
        <taxon>Mollusca</taxon>
        <taxon>Bivalvia</taxon>
        <taxon>Autobranchia</taxon>
        <taxon>Heteroconchia</taxon>
        <taxon>Palaeoheterodonta</taxon>
        <taxon>Unionida</taxon>
        <taxon>Unionoidea</taxon>
        <taxon>Unionidae</taxon>
        <taxon>Unioninae</taxon>
        <taxon>Sinanodonta</taxon>
    </lineage>
</organism>
<reference evidence="2 3" key="1">
    <citation type="submission" date="2024-11" db="EMBL/GenBank/DDBJ databases">
        <title>Chromosome-level genome assembly of the freshwater bivalve Anodonta woodiana.</title>
        <authorList>
            <person name="Chen X."/>
        </authorList>
    </citation>
    <scope>NUCLEOTIDE SEQUENCE [LARGE SCALE GENOMIC DNA]</scope>
    <source>
        <strain evidence="2">MN2024</strain>
        <tissue evidence="2">Gills</tissue>
    </source>
</reference>
<keyword evidence="3" id="KW-1185">Reference proteome</keyword>